<evidence type="ECO:0000313" key="1">
    <source>
        <dbReference type="EMBL" id="PXF46254.1"/>
    </source>
</evidence>
<gene>
    <name evidence="1" type="ORF">BWQ96_03910</name>
</gene>
<reference evidence="1 2" key="1">
    <citation type="journal article" date="2018" name="Mol. Biol. Evol.">
        <title>Analysis of the draft genome of the red seaweed Gracilariopsis chorda provides insights into genome size evolution in Rhodophyta.</title>
        <authorList>
            <person name="Lee J."/>
            <person name="Yang E.C."/>
            <person name="Graf L."/>
            <person name="Yang J.H."/>
            <person name="Qiu H."/>
            <person name="Zel Zion U."/>
            <person name="Chan C.X."/>
            <person name="Stephens T.G."/>
            <person name="Weber A.P.M."/>
            <person name="Boo G.H."/>
            <person name="Boo S.M."/>
            <person name="Kim K.M."/>
            <person name="Shin Y."/>
            <person name="Jung M."/>
            <person name="Lee S.J."/>
            <person name="Yim H.S."/>
            <person name="Lee J.H."/>
            <person name="Bhattacharya D."/>
            <person name="Yoon H.S."/>
        </authorList>
    </citation>
    <scope>NUCLEOTIDE SEQUENCE [LARGE SCALE GENOMIC DNA]</scope>
    <source>
        <strain evidence="1 2">SKKU-2015</strain>
        <tissue evidence="1">Whole body</tissue>
    </source>
</reference>
<evidence type="ECO:0000313" key="2">
    <source>
        <dbReference type="Proteomes" id="UP000247409"/>
    </source>
</evidence>
<dbReference type="Proteomes" id="UP000247409">
    <property type="component" value="Unassembled WGS sequence"/>
</dbReference>
<comment type="caution">
    <text evidence="1">The sequence shown here is derived from an EMBL/GenBank/DDBJ whole genome shotgun (WGS) entry which is preliminary data.</text>
</comment>
<keyword evidence="2" id="KW-1185">Reference proteome</keyword>
<dbReference type="AlphaFoldDB" id="A0A2V3IVU2"/>
<name>A0A2V3IVU2_9FLOR</name>
<sequence>MENAIPSGIVLFRCHPTPSAGSCTKFLSVLDTVVAADNAREDARFSNNELFGHGFEAQRALMDVHNDIVIAIDALEELDEIKAYMTSEEENEILAKARMVEAATRRKTERTTASVLPVITPHSISCLRATRISTSKIETFLPESYTHPIERKVTSSPRELQMIKLHENASKARNLRVVLSLASVEYCFSLLILNAPVLRTATMHSNSFTRTFAIIVRAFAQIEEW</sequence>
<protein>
    <submittedName>
        <fullName evidence="1">Uncharacterized protein</fullName>
    </submittedName>
</protein>
<proteinExistence type="predicted"/>
<organism evidence="1 2">
    <name type="scientific">Gracilariopsis chorda</name>
    <dbReference type="NCBI Taxonomy" id="448386"/>
    <lineage>
        <taxon>Eukaryota</taxon>
        <taxon>Rhodophyta</taxon>
        <taxon>Florideophyceae</taxon>
        <taxon>Rhodymeniophycidae</taxon>
        <taxon>Gracilariales</taxon>
        <taxon>Gracilariaceae</taxon>
        <taxon>Gracilariopsis</taxon>
    </lineage>
</organism>
<dbReference type="EMBL" id="NBIV01000041">
    <property type="protein sequence ID" value="PXF46254.1"/>
    <property type="molecule type" value="Genomic_DNA"/>
</dbReference>
<accession>A0A2V3IVU2</accession>